<reference evidence="2 3" key="1">
    <citation type="submission" date="2023-05" db="EMBL/GenBank/DDBJ databases">
        <title>B98-5 Cell Line De Novo Hybrid Assembly: An Optical Mapping Approach.</title>
        <authorList>
            <person name="Kananen K."/>
            <person name="Auerbach J.A."/>
            <person name="Kautto E."/>
            <person name="Blachly J.S."/>
        </authorList>
    </citation>
    <scope>NUCLEOTIDE SEQUENCE [LARGE SCALE GENOMIC DNA]</scope>
    <source>
        <strain evidence="2">B95-8</strain>
        <tissue evidence="2">Cell line</tissue>
    </source>
</reference>
<comment type="caution">
    <text evidence="2">The sequence shown here is derived from an EMBL/GenBank/DDBJ whole genome shotgun (WGS) entry which is preliminary data.</text>
</comment>
<gene>
    <name evidence="2" type="ORF">P7K49_027092</name>
</gene>
<dbReference type="Proteomes" id="UP001266305">
    <property type="component" value="Unassembled WGS sequence"/>
</dbReference>
<dbReference type="EMBL" id="JASSZA010000013">
    <property type="protein sequence ID" value="KAK2095676.1"/>
    <property type="molecule type" value="Genomic_DNA"/>
</dbReference>
<sequence length="103" mass="11169">MTPGPAANQSPPSRRHVDFLRSLRSHRPVVLFRAGEFRSPTRRPATKAGMAAVLQRIERLSTRAVTDRGCAAARRAMSWPEPGSSAPGSPTGTARRHSDLGVR</sequence>
<name>A0ABQ9UFK2_SAGOE</name>
<keyword evidence="3" id="KW-1185">Reference proteome</keyword>
<accession>A0ABQ9UFK2</accession>
<organism evidence="2 3">
    <name type="scientific">Saguinus oedipus</name>
    <name type="common">Cotton-top tamarin</name>
    <name type="synonym">Oedipomidas oedipus</name>
    <dbReference type="NCBI Taxonomy" id="9490"/>
    <lineage>
        <taxon>Eukaryota</taxon>
        <taxon>Metazoa</taxon>
        <taxon>Chordata</taxon>
        <taxon>Craniata</taxon>
        <taxon>Vertebrata</taxon>
        <taxon>Euteleostomi</taxon>
        <taxon>Mammalia</taxon>
        <taxon>Eutheria</taxon>
        <taxon>Euarchontoglires</taxon>
        <taxon>Primates</taxon>
        <taxon>Haplorrhini</taxon>
        <taxon>Platyrrhini</taxon>
        <taxon>Cebidae</taxon>
        <taxon>Callitrichinae</taxon>
        <taxon>Saguinus</taxon>
    </lineage>
</organism>
<evidence type="ECO:0000256" key="1">
    <source>
        <dbReference type="SAM" id="MobiDB-lite"/>
    </source>
</evidence>
<evidence type="ECO:0000313" key="3">
    <source>
        <dbReference type="Proteomes" id="UP001266305"/>
    </source>
</evidence>
<evidence type="ECO:0000313" key="2">
    <source>
        <dbReference type="EMBL" id="KAK2095676.1"/>
    </source>
</evidence>
<proteinExistence type="predicted"/>
<feature type="region of interest" description="Disordered" evidence="1">
    <location>
        <begin position="73"/>
        <end position="103"/>
    </location>
</feature>
<protein>
    <submittedName>
        <fullName evidence="2">Uncharacterized protein</fullName>
    </submittedName>
</protein>